<evidence type="ECO:0000313" key="2">
    <source>
        <dbReference type="Proteomes" id="UP000291981"/>
    </source>
</evidence>
<proteinExistence type="predicted"/>
<reference evidence="1 2" key="1">
    <citation type="submission" date="2019-02" db="EMBL/GenBank/DDBJ databases">
        <title>Draft genome sequence of Muricauda sp. 176CP4-71.</title>
        <authorList>
            <person name="Park J.-S."/>
        </authorList>
    </citation>
    <scope>NUCLEOTIDE SEQUENCE [LARGE SCALE GENOMIC DNA]</scope>
    <source>
        <strain evidence="1 2">176CP4-71</strain>
    </source>
</reference>
<dbReference type="PANTHER" id="PTHR35446:SF3">
    <property type="entry name" value="CMD DOMAIN-CONTAINING PROTEIN"/>
    <property type="match status" value="1"/>
</dbReference>
<dbReference type="Gene3D" id="1.20.1290.10">
    <property type="entry name" value="AhpD-like"/>
    <property type="match status" value="1"/>
</dbReference>
<dbReference type="Proteomes" id="UP000291981">
    <property type="component" value="Unassembled WGS sequence"/>
</dbReference>
<protein>
    <recommendedName>
        <fullName evidence="3">Carboxymuconolactone decarboxylase family protein</fullName>
    </recommendedName>
</protein>
<accession>A0A4Q8QED6</accession>
<keyword evidence="2" id="KW-1185">Reference proteome</keyword>
<name>A0A4Q8QED6_9FLAO</name>
<evidence type="ECO:0008006" key="3">
    <source>
        <dbReference type="Google" id="ProtNLM"/>
    </source>
</evidence>
<organism evidence="1 2">
    <name type="scientific">Flagellimonas allohymeniacidonis</name>
    <dbReference type="NCBI Taxonomy" id="2517819"/>
    <lineage>
        <taxon>Bacteria</taxon>
        <taxon>Pseudomonadati</taxon>
        <taxon>Bacteroidota</taxon>
        <taxon>Flavobacteriia</taxon>
        <taxon>Flavobacteriales</taxon>
        <taxon>Flavobacteriaceae</taxon>
        <taxon>Flagellimonas</taxon>
    </lineage>
</organism>
<dbReference type="PANTHER" id="PTHR35446">
    <property type="entry name" value="SI:CH211-175M2.5"/>
    <property type="match status" value="1"/>
</dbReference>
<gene>
    <name evidence="1" type="ORF">EW142_09175</name>
</gene>
<dbReference type="InterPro" id="IPR029032">
    <property type="entry name" value="AhpD-like"/>
</dbReference>
<comment type="caution">
    <text evidence="1">The sequence shown here is derived from an EMBL/GenBank/DDBJ whole genome shotgun (WGS) entry which is preliminary data.</text>
</comment>
<dbReference type="SUPFAM" id="SSF69118">
    <property type="entry name" value="AhpD-like"/>
    <property type="match status" value="1"/>
</dbReference>
<evidence type="ECO:0000313" key="1">
    <source>
        <dbReference type="EMBL" id="TAI46863.1"/>
    </source>
</evidence>
<dbReference type="RefSeq" id="WP_130613035.1">
    <property type="nucleotide sequence ID" value="NZ_SGIU01000002.1"/>
</dbReference>
<dbReference type="EMBL" id="SGIU01000002">
    <property type="protein sequence ID" value="TAI46863.1"/>
    <property type="molecule type" value="Genomic_DNA"/>
</dbReference>
<dbReference type="AlphaFoldDB" id="A0A4Q8QED6"/>
<dbReference type="OrthoDB" id="9808310at2"/>
<sequence>MKQTSRGFKMDEASNEPQEVQEIFDWYKENFGFVPNLTKVMSAAPAALRSYWLTQMQLAQYGMLTPEEHNIIQMTVAVENRCKYCTSGHQMAGGAFFASEEGDLEAIRNEEIIPNEKFDALRSFTLDVYRGKGRVSDRVLKHFFSAGYDKARAIEVITNIGVKVMSNLTNQLAITEVDEPFAPLAKGLFDTEAVYR</sequence>